<gene>
    <name evidence="2" type="ORF">AU252_13060</name>
</gene>
<name>A0A0U3QQV0_9MICC</name>
<dbReference type="AlphaFoldDB" id="A0A0U3QQV0"/>
<evidence type="ECO:0000313" key="3">
    <source>
        <dbReference type="Proteomes" id="UP000065151"/>
    </source>
</evidence>
<organism evidence="2">
    <name type="scientific">Pseudarthrobacter sulfonivorans</name>
    <dbReference type="NCBI Taxonomy" id="121292"/>
    <lineage>
        <taxon>Bacteria</taxon>
        <taxon>Bacillati</taxon>
        <taxon>Actinomycetota</taxon>
        <taxon>Actinomycetes</taxon>
        <taxon>Micrococcales</taxon>
        <taxon>Micrococcaceae</taxon>
        <taxon>Pseudarthrobacter</taxon>
    </lineage>
</organism>
<evidence type="ECO:0000259" key="1">
    <source>
        <dbReference type="Pfam" id="PF08878"/>
    </source>
</evidence>
<accession>A0A0U3QQV0</accession>
<feature type="domain" description="Anti-bacteriophage protein A/HamA C-terminal" evidence="1">
    <location>
        <begin position="36"/>
        <end position="251"/>
    </location>
</feature>
<sequence>MNVVTMFDSWCSKGVLTSIAGQASSQIDSHDDATGVAVLAAKLPDAYAETTALALIAERHGKPGVAAFLRHRLPTKKSARSGDMGEILATAYLAEERGYVVGPSRLIDRDHQEWAMRGDDVLAARIDAGSELRIVKAEAKSRVTVGGATVKEAREGLARNAEMPSPHSLSQFATRLLKTSDREIGEAVLDLQLTDGVRPDRVRHLMFLLTAGDPSAHVGADLKAYAGTVPQLTVTLRVQQHQKFINDAYDKVVASVP</sequence>
<protein>
    <recommendedName>
        <fullName evidence="1">Anti-bacteriophage protein A/HamA C-terminal domain-containing protein</fullName>
    </recommendedName>
</protein>
<dbReference type="Proteomes" id="UP000065151">
    <property type="component" value="Chromosome"/>
</dbReference>
<dbReference type="InterPro" id="IPR014976">
    <property type="entry name" value="AbpA_HamA_C"/>
</dbReference>
<dbReference type="KEGG" id="psul:AU252_13060"/>
<evidence type="ECO:0000313" key="2">
    <source>
        <dbReference type="EMBL" id="ALV41973.1"/>
    </source>
</evidence>
<reference evidence="2 3" key="1">
    <citation type="submission" date="2015-12" db="EMBL/GenBank/DDBJ databases">
        <authorList>
            <person name="Shamseldin A."/>
            <person name="Moawad H."/>
            <person name="Abd El-Rahim W.M."/>
            <person name="Sadowsky M.J."/>
        </authorList>
    </citation>
    <scope>NUCLEOTIDE SEQUENCE [LARGE SCALE GENOMIC DNA]</scope>
    <source>
        <strain evidence="2 3">Ar51</strain>
    </source>
</reference>
<proteinExistence type="predicted"/>
<dbReference type="Pfam" id="PF08878">
    <property type="entry name" value="HamA"/>
    <property type="match status" value="1"/>
</dbReference>
<dbReference type="RefSeq" id="WP_058931097.1">
    <property type="nucleotide sequence ID" value="NZ_CP013747.1"/>
</dbReference>
<dbReference type="EMBL" id="CP013747">
    <property type="protein sequence ID" value="ALV41973.1"/>
    <property type="molecule type" value="Genomic_DNA"/>
</dbReference>